<proteinExistence type="predicted"/>
<dbReference type="AlphaFoldDB" id="A0A7J4XMP6"/>
<sequence>MLGCLFLLITSSIGTNNDPLLPEDYAKIVQEHFANEEWEEGKTLLEEGLGRYPKVSDLQWLMGKYWHHKKDYDQARYHLIKAIEDNYNNVNAKQLLVDVEENTQNYSSAICYVNELLEVNPYWRGLWRRKIDLYRKQGNDVEADRLLKRINQIYPNDTILRKDYIYSMELGYQHMKKGGNRKEAINTLTELIKAAPGNEQYYLDIINLQLQEGNQEAALGWASNGLSEIPGSYSLISKKVGILGELARYPEALVFMRDQMRKNNSAALRQLYNHILLEAAQAERQRDPYVLYGIVYDNGKNNKEALDYLLNTSVTRGYSDDAFYYLREAKKKYGDTDKGILYKEYLLYRKMNEKDRAFSTLNKLYELYPDDYDILLAICEQHMEKAERLIELGLHAEALPHTQFIIQKQVDSEITGIAWERALGCYISMKKYNEALAALDTLTTRYPEYENGIWKRAFILDKMDKTAEALDIYLSAIEHSGEDMRMFYVIGYEELAIPYIKKCMEAGNTQRAHDTACKLVQLNPSSDLGLRYAINTSALLKQYDKFQQYTEQGLQYYPNEPFYQTKLATIYDRDKQYDLSIGLLHPIVQKYPDNKEVIGAFSQSSEYRALQLSKSRKAVEAIAVLDTAIQFDSQNKSLKYTKGLVYENNKQADSAYYYQKYYEPSLMEYKSFQRHLNGLKSQMLKNEIALIYLRARYGEEDIITSVASLEYTRKARKNTYTGRINYAGRSGSANKDMTAEEQTPGGVGIQIQGEWTHRFSSTVSGMANVAYATQYFPQIAANIAVTKYFKNDWELDIHAGYRRTTAFKKSFRFNENALNEETGHNGIWEFDSWEKSRTNLFSAGAGVAKTIDKVWLNTKLDLYLLNSDIYYNAQIGAKYFPADDGKTNIMATASMGSAPETAVLDYALPGSFSHTNTMVGLGGQYLITPNITIGVMGTWNTYYNQTNTRTGGQNNYIDKVSTRYKNLYNIYAQVYISF</sequence>
<protein>
    <recommendedName>
        <fullName evidence="3">YaiO beta-barrel domain-containing protein</fullName>
    </recommendedName>
</protein>
<reference evidence="4 5" key="1">
    <citation type="journal article" date="2019" name="Nat. Med.">
        <title>A library of human gut bacterial isolates paired with longitudinal multiomics data enables mechanistic microbiome research.</title>
        <authorList>
            <person name="Poyet M."/>
            <person name="Groussin M."/>
            <person name="Gibbons S.M."/>
            <person name="Avila-Pacheco J."/>
            <person name="Jiang X."/>
            <person name="Kearney S.M."/>
            <person name="Perrotta A.R."/>
            <person name="Berdy B."/>
            <person name="Zhao S."/>
            <person name="Lieberman T.D."/>
            <person name="Swanson P.K."/>
            <person name="Smith M."/>
            <person name="Roesemann S."/>
            <person name="Alexander J.E."/>
            <person name="Rich S.A."/>
            <person name="Livny J."/>
            <person name="Vlamakis H."/>
            <person name="Clish C."/>
            <person name="Bullock K."/>
            <person name="Deik A."/>
            <person name="Scott J."/>
            <person name="Pierce K.A."/>
            <person name="Xavier R.J."/>
            <person name="Alm E.J."/>
        </authorList>
    </citation>
    <scope>NUCLEOTIDE SEQUENCE [LARGE SCALE GENOMIC DNA]</scope>
    <source>
        <strain evidence="4 5">BIOML-A10</strain>
    </source>
</reference>
<dbReference type="Pfam" id="PF19413">
    <property type="entry name" value="YaiO"/>
    <property type="match status" value="1"/>
</dbReference>
<dbReference type="Gene3D" id="1.25.40.10">
    <property type="entry name" value="Tetratricopeptide repeat domain"/>
    <property type="match status" value="4"/>
</dbReference>
<gene>
    <name evidence="4" type="ORF">F3F73_04000</name>
</gene>
<dbReference type="PANTHER" id="PTHR44943:SF8">
    <property type="entry name" value="TPR REPEAT-CONTAINING PROTEIN MJ0263"/>
    <property type="match status" value="1"/>
</dbReference>
<evidence type="ECO:0000256" key="1">
    <source>
        <dbReference type="ARBA" id="ARBA00022737"/>
    </source>
</evidence>
<dbReference type="Proteomes" id="UP000422221">
    <property type="component" value="Unassembled WGS sequence"/>
</dbReference>
<organism evidence="4 5">
    <name type="scientific">Bacteroides salyersiae</name>
    <dbReference type="NCBI Taxonomy" id="291644"/>
    <lineage>
        <taxon>Bacteria</taxon>
        <taxon>Pseudomonadati</taxon>
        <taxon>Bacteroidota</taxon>
        <taxon>Bacteroidia</taxon>
        <taxon>Bacteroidales</taxon>
        <taxon>Bacteroidaceae</taxon>
        <taxon>Bacteroides</taxon>
    </lineage>
</organism>
<keyword evidence="1" id="KW-0677">Repeat</keyword>
<evidence type="ECO:0000313" key="4">
    <source>
        <dbReference type="EMBL" id="KAA3768648.1"/>
    </source>
</evidence>
<dbReference type="EMBL" id="VWMK01000003">
    <property type="protein sequence ID" value="KAA3768648.1"/>
    <property type="molecule type" value="Genomic_DNA"/>
</dbReference>
<evidence type="ECO:0000259" key="3">
    <source>
        <dbReference type="Pfam" id="PF19413"/>
    </source>
</evidence>
<name>A0A7J4XMP6_9BACE</name>
<dbReference type="SUPFAM" id="SSF48452">
    <property type="entry name" value="TPR-like"/>
    <property type="match status" value="3"/>
</dbReference>
<accession>A0A7J4XMP6</accession>
<dbReference type="Pfam" id="PF13174">
    <property type="entry name" value="TPR_6"/>
    <property type="match status" value="1"/>
</dbReference>
<evidence type="ECO:0000256" key="2">
    <source>
        <dbReference type="ARBA" id="ARBA00022803"/>
    </source>
</evidence>
<dbReference type="PANTHER" id="PTHR44943">
    <property type="entry name" value="CELLULOSE SYNTHASE OPERON PROTEIN C"/>
    <property type="match status" value="1"/>
</dbReference>
<dbReference type="InterPro" id="IPR019734">
    <property type="entry name" value="TPR_rpt"/>
</dbReference>
<keyword evidence="2" id="KW-0802">TPR repeat</keyword>
<dbReference type="Pfam" id="PF13432">
    <property type="entry name" value="TPR_16"/>
    <property type="match status" value="1"/>
</dbReference>
<dbReference type="InterPro" id="IPR030887">
    <property type="entry name" value="Beta-barrel_YaiO"/>
</dbReference>
<evidence type="ECO:0000313" key="5">
    <source>
        <dbReference type="Proteomes" id="UP000422221"/>
    </source>
</evidence>
<comment type="caution">
    <text evidence="4">The sequence shown here is derived from an EMBL/GenBank/DDBJ whole genome shotgun (WGS) entry which is preliminary data.</text>
</comment>
<dbReference type="InterPro" id="IPR011990">
    <property type="entry name" value="TPR-like_helical_dom_sf"/>
</dbReference>
<feature type="domain" description="YaiO beta-barrel" evidence="3">
    <location>
        <begin position="685"/>
        <end position="805"/>
    </location>
</feature>
<dbReference type="InterPro" id="IPR051685">
    <property type="entry name" value="Ycf3/AcsC/BcsC/TPR_MFPF"/>
</dbReference>